<dbReference type="GO" id="GO:0000122">
    <property type="term" value="P:negative regulation of transcription by RNA polymerase II"/>
    <property type="evidence" value="ECO:0007669"/>
    <property type="project" value="TreeGrafter"/>
</dbReference>
<dbReference type="Pfam" id="PF00104">
    <property type="entry name" value="Hormone_recep"/>
    <property type="match status" value="1"/>
</dbReference>
<dbReference type="InterPro" id="IPR035500">
    <property type="entry name" value="NHR-like_dom_sf"/>
</dbReference>
<evidence type="ECO:0000256" key="3">
    <source>
        <dbReference type="ARBA" id="ARBA00022833"/>
    </source>
</evidence>
<evidence type="ECO:0000256" key="5">
    <source>
        <dbReference type="ARBA" id="ARBA00023125"/>
    </source>
</evidence>
<evidence type="ECO:0000256" key="7">
    <source>
        <dbReference type="ARBA" id="ARBA00023170"/>
    </source>
</evidence>
<dbReference type="GO" id="GO:0008270">
    <property type="term" value="F:zinc ion binding"/>
    <property type="evidence" value="ECO:0007669"/>
    <property type="project" value="UniProtKB-KW"/>
</dbReference>
<dbReference type="SMART" id="SM00430">
    <property type="entry name" value="HOLI"/>
    <property type="match status" value="1"/>
</dbReference>
<dbReference type="PANTHER" id="PTHR24082">
    <property type="entry name" value="NUCLEAR HORMONE RECEPTOR"/>
    <property type="match status" value="1"/>
</dbReference>
<dbReference type="GO" id="GO:0045944">
    <property type="term" value="P:positive regulation of transcription by RNA polymerase II"/>
    <property type="evidence" value="ECO:0007669"/>
    <property type="project" value="TreeGrafter"/>
</dbReference>
<dbReference type="Proteomes" id="UP000728032">
    <property type="component" value="Unassembled WGS sequence"/>
</dbReference>
<proteinExistence type="predicted"/>
<dbReference type="Gene3D" id="1.10.565.10">
    <property type="entry name" value="Retinoid X Receptor"/>
    <property type="match status" value="1"/>
</dbReference>
<evidence type="ECO:0000256" key="4">
    <source>
        <dbReference type="ARBA" id="ARBA00023015"/>
    </source>
</evidence>
<keyword evidence="1" id="KW-0479">Metal-binding</keyword>
<protein>
    <recommendedName>
        <fullName evidence="8">NR LBD domain-containing protein</fullName>
    </recommendedName>
</protein>
<keyword evidence="5" id="KW-0238">DNA-binding</keyword>
<keyword evidence="6" id="KW-0804">Transcription</keyword>
<evidence type="ECO:0000313" key="9">
    <source>
        <dbReference type="EMBL" id="CAD7649749.1"/>
    </source>
</evidence>
<evidence type="ECO:0000256" key="2">
    <source>
        <dbReference type="ARBA" id="ARBA00022771"/>
    </source>
</evidence>
<dbReference type="PANTHER" id="PTHR24082:SF283">
    <property type="entry name" value="NUCLEAR HORMONE RECEPTOR HR96"/>
    <property type="match status" value="1"/>
</dbReference>
<dbReference type="SUPFAM" id="SSF48508">
    <property type="entry name" value="Nuclear receptor ligand-binding domain"/>
    <property type="match status" value="1"/>
</dbReference>
<dbReference type="OrthoDB" id="6355676at2759"/>
<dbReference type="AlphaFoldDB" id="A0A7R9QKS8"/>
<dbReference type="InterPro" id="IPR050234">
    <property type="entry name" value="Nuclear_hormone_rcpt_NR1"/>
</dbReference>
<name>A0A7R9QKS8_9ACAR</name>
<dbReference type="InterPro" id="IPR000536">
    <property type="entry name" value="Nucl_hrmn_rcpt_lig-bd"/>
</dbReference>
<keyword evidence="3" id="KW-0862">Zinc</keyword>
<dbReference type="PROSITE" id="PS51843">
    <property type="entry name" value="NR_LBD"/>
    <property type="match status" value="1"/>
</dbReference>
<accession>A0A7R9QKS8</accession>
<sequence>MKREFILNDEERHYRRIKLEAKRKVRKNSAETIVSTNTSSPELTSFGANNTETNSNSMDMFTESANNANNMYSTLSVCTDTPTLSTYTTSIVATGAVETDFMFGFMDYNINNDNNSICSEQLIDEILENEYHNHHHNHQNYHNLTNSATADDTEISDEVYEKVVEFELSVIPIAQPIIENNTSLNDCEYSVLRELLNATQILNREYYPQTRRLSEITTVPDLRKTMSFIFEKEIQNVVNVMKGLSGFQKMCESDKIALLKNSAIETLFMRSVSHYNQEKDYITLTMDTNNSILIKSDIVKQVRRNLYGVLIRYYSKILALWDSDYVILDLLTAIIMFDPDKDNLIHKDVIKLQQNIYMHLLKRYLTTKYQPECESKTKFLRIMNTLVDIRLLGTIQRQNASDNINDGISKTYMSPLVKEIVM</sequence>
<reference evidence="9" key="1">
    <citation type="submission" date="2020-11" db="EMBL/GenBank/DDBJ databases">
        <authorList>
            <person name="Tran Van P."/>
        </authorList>
    </citation>
    <scope>NUCLEOTIDE SEQUENCE</scope>
</reference>
<dbReference type="GO" id="GO:0030154">
    <property type="term" value="P:cell differentiation"/>
    <property type="evidence" value="ECO:0007669"/>
    <property type="project" value="TreeGrafter"/>
</dbReference>
<organism evidence="9">
    <name type="scientific">Oppiella nova</name>
    <dbReference type="NCBI Taxonomy" id="334625"/>
    <lineage>
        <taxon>Eukaryota</taxon>
        <taxon>Metazoa</taxon>
        <taxon>Ecdysozoa</taxon>
        <taxon>Arthropoda</taxon>
        <taxon>Chelicerata</taxon>
        <taxon>Arachnida</taxon>
        <taxon>Acari</taxon>
        <taxon>Acariformes</taxon>
        <taxon>Sarcoptiformes</taxon>
        <taxon>Oribatida</taxon>
        <taxon>Brachypylina</taxon>
        <taxon>Oppioidea</taxon>
        <taxon>Oppiidae</taxon>
        <taxon>Oppiella</taxon>
    </lineage>
</organism>
<dbReference type="EMBL" id="CAJPVJ010003797">
    <property type="protein sequence ID" value="CAG2167953.1"/>
    <property type="molecule type" value="Genomic_DNA"/>
</dbReference>
<dbReference type="GO" id="GO:0000978">
    <property type="term" value="F:RNA polymerase II cis-regulatory region sequence-specific DNA binding"/>
    <property type="evidence" value="ECO:0007669"/>
    <property type="project" value="TreeGrafter"/>
</dbReference>
<dbReference type="EMBL" id="OC918622">
    <property type="protein sequence ID" value="CAD7649749.1"/>
    <property type="molecule type" value="Genomic_DNA"/>
</dbReference>
<keyword evidence="7" id="KW-0675">Receptor</keyword>
<evidence type="ECO:0000256" key="6">
    <source>
        <dbReference type="ARBA" id="ARBA00023163"/>
    </source>
</evidence>
<keyword evidence="2" id="KW-0863">Zinc-finger</keyword>
<keyword evidence="10" id="KW-1185">Reference proteome</keyword>
<dbReference type="GO" id="GO:0004879">
    <property type="term" value="F:nuclear receptor activity"/>
    <property type="evidence" value="ECO:0007669"/>
    <property type="project" value="TreeGrafter"/>
</dbReference>
<evidence type="ECO:0000259" key="8">
    <source>
        <dbReference type="PROSITE" id="PS51843"/>
    </source>
</evidence>
<gene>
    <name evidence="9" type="ORF">ONB1V03_LOCUS7447</name>
</gene>
<feature type="domain" description="NR LBD" evidence="8">
    <location>
        <begin position="187"/>
        <end position="422"/>
    </location>
</feature>
<keyword evidence="4" id="KW-0805">Transcription regulation</keyword>
<evidence type="ECO:0000256" key="1">
    <source>
        <dbReference type="ARBA" id="ARBA00022723"/>
    </source>
</evidence>
<evidence type="ECO:0000313" key="10">
    <source>
        <dbReference type="Proteomes" id="UP000728032"/>
    </source>
</evidence>